<comment type="caution">
    <text evidence="2">The sequence shown here is derived from an EMBL/GenBank/DDBJ whole genome shotgun (WGS) entry which is preliminary data.</text>
</comment>
<dbReference type="InterPro" id="IPR036515">
    <property type="entry name" value="Transposase_17_sf"/>
</dbReference>
<dbReference type="SUPFAM" id="SSF143422">
    <property type="entry name" value="Transposase IS200-like"/>
    <property type="match status" value="1"/>
</dbReference>
<protein>
    <recommendedName>
        <fullName evidence="1">Transposase IS200-like domain-containing protein</fullName>
    </recommendedName>
</protein>
<dbReference type="EMBL" id="PFOI01000042">
    <property type="protein sequence ID" value="PIZ70613.1"/>
    <property type="molecule type" value="Genomic_DNA"/>
</dbReference>
<dbReference type="SMART" id="SM01321">
    <property type="entry name" value="Y1_Tnp"/>
    <property type="match status" value="1"/>
</dbReference>
<dbReference type="GO" id="GO:0003677">
    <property type="term" value="F:DNA binding"/>
    <property type="evidence" value="ECO:0007669"/>
    <property type="project" value="InterPro"/>
</dbReference>
<gene>
    <name evidence="2" type="ORF">COY09_02520</name>
</gene>
<dbReference type="Proteomes" id="UP000231071">
    <property type="component" value="Unassembled WGS sequence"/>
</dbReference>
<name>A0A2M7UH83_9BACT</name>
<organism evidence="2 3">
    <name type="scientific">Candidatus Portnoybacteria bacterium CG_4_10_14_0_2_um_filter_39_11</name>
    <dbReference type="NCBI Taxonomy" id="1974797"/>
    <lineage>
        <taxon>Bacteria</taxon>
        <taxon>Candidatus Portnoyibacteriota</taxon>
    </lineage>
</organism>
<dbReference type="PANTHER" id="PTHR34322:SF2">
    <property type="entry name" value="TRANSPOSASE IS200-LIKE DOMAIN-CONTAINING PROTEIN"/>
    <property type="match status" value="1"/>
</dbReference>
<dbReference type="Gene3D" id="3.30.70.1290">
    <property type="entry name" value="Transposase IS200-like"/>
    <property type="match status" value="1"/>
</dbReference>
<dbReference type="GO" id="GO:0004803">
    <property type="term" value="F:transposase activity"/>
    <property type="evidence" value="ECO:0007669"/>
    <property type="project" value="InterPro"/>
</dbReference>
<accession>A0A2M7UH83</accession>
<feature type="domain" description="Transposase IS200-like" evidence="1">
    <location>
        <begin position="1"/>
        <end position="144"/>
    </location>
</feature>
<evidence type="ECO:0000313" key="3">
    <source>
        <dbReference type="Proteomes" id="UP000231071"/>
    </source>
</evidence>
<evidence type="ECO:0000259" key="1">
    <source>
        <dbReference type="SMART" id="SM01321"/>
    </source>
</evidence>
<proteinExistence type="predicted"/>
<dbReference type="AlphaFoldDB" id="A0A2M7UH83"/>
<reference evidence="3" key="1">
    <citation type="submission" date="2017-09" db="EMBL/GenBank/DDBJ databases">
        <title>Depth-based differentiation of microbial function through sediment-hosted aquifers and enrichment of novel symbionts in the deep terrestrial subsurface.</title>
        <authorList>
            <person name="Probst A.J."/>
            <person name="Ladd B."/>
            <person name="Jarett J.K."/>
            <person name="Geller-Mcgrath D.E."/>
            <person name="Sieber C.M.K."/>
            <person name="Emerson J.B."/>
            <person name="Anantharaman K."/>
            <person name="Thomas B.C."/>
            <person name="Malmstrom R."/>
            <person name="Stieglmeier M."/>
            <person name="Klingl A."/>
            <person name="Woyke T."/>
            <person name="Ryan C.M."/>
            <person name="Banfield J.F."/>
        </authorList>
    </citation>
    <scope>NUCLEOTIDE SEQUENCE [LARGE SCALE GENOMIC DNA]</scope>
</reference>
<dbReference type="PANTHER" id="PTHR34322">
    <property type="entry name" value="TRANSPOSASE, Y1_TNP DOMAIN-CONTAINING"/>
    <property type="match status" value="1"/>
</dbReference>
<sequence>MADLYHVLNRGVDKRNIFMDNRDYFRFIHDLFEFNDQEKVRDNCYYFNNRDIRYHDIRHTERRARKLLVDVHAFCLMPNHYHLLLSQKIKGGISLFMRKLNGGYSRYFNKRHERTGTLFERRYKSISVGSQAHFIHLPYYIHLNPLDLFTPEWRASELKDYKKSLNFLSSYRWSSHLDYLGKKNFPSITSRDFLLEIFGGEKGYQKKLSGYLKDLNLAKVRGIILE</sequence>
<dbReference type="GO" id="GO:0006313">
    <property type="term" value="P:DNA transposition"/>
    <property type="evidence" value="ECO:0007669"/>
    <property type="project" value="InterPro"/>
</dbReference>
<dbReference type="InterPro" id="IPR002686">
    <property type="entry name" value="Transposase_17"/>
</dbReference>
<dbReference type="Pfam" id="PF01797">
    <property type="entry name" value="Y1_Tnp"/>
    <property type="match status" value="1"/>
</dbReference>
<evidence type="ECO:0000313" key="2">
    <source>
        <dbReference type="EMBL" id="PIZ70613.1"/>
    </source>
</evidence>